<sequence length="78" mass="8678">MPVISSIEGKFVTNSGMVSLEKIICVLLRPTAEHTDLLYTYNYPMKFFIGFLLRGLTRSSSIGAIHQTKGYTSSLCDD</sequence>
<protein>
    <submittedName>
        <fullName evidence="1">Uncharacterized protein</fullName>
    </submittedName>
</protein>
<gene>
    <name evidence="1" type="ORF">CEXT_220991</name>
</gene>
<dbReference type="Proteomes" id="UP001054945">
    <property type="component" value="Unassembled WGS sequence"/>
</dbReference>
<name>A0AAV4N2Y7_CAEEX</name>
<evidence type="ECO:0000313" key="2">
    <source>
        <dbReference type="Proteomes" id="UP001054945"/>
    </source>
</evidence>
<keyword evidence="2" id="KW-1185">Reference proteome</keyword>
<dbReference type="EMBL" id="BPLR01002905">
    <property type="protein sequence ID" value="GIX79180.1"/>
    <property type="molecule type" value="Genomic_DNA"/>
</dbReference>
<comment type="caution">
    <text evidence="1">The sequence shown here is derived from an EMBL/GenBank/DDBJ whole genome shotgun (WGS) entry which is preliminary data.</text>
</comment>
<dbReference type="AlphaFoldDB" id="A0AAV4N2Y7"/>
<organism evidence="1 2">
    <name type="scientific">Caerostris extrusa</name>
    <name type="common">Bark spider</name>
    <name type="synonym">Caerostris bankana</name>
    <dbReference type="NCBI Taxonomy" id="172846"/>
    <lineage>
        <taxon>Eukaryota</taxon>
        <taxon>Metazoa</taxon>
        <taxon>Ecdysozoa</taxon>
        <taxon>Arthropoda</taxon>
        <taxon>Chelicerata</taxon>
        <taxon>Arachnida</taxon>
        <taxon>Araneae</taxon>
        <taxon>Araneomorphae</taxon>
        <taxon>Entelegynae</taxon>
        <taxon>Araneoidea</taxon>
        <taxon>Araneidae</taxon>
        <taxon>Caerostris</taxon>
    </lineage>
</organism>
<reference evidence="1 2" key="1">
    <citation type="submission" date="2021-06" db="EMBL/GenBank/DDBJ databases">
        <title>Caerostris extrusa draft genome.</title>
        <authorList>
            <person name="Kono N."/>
            <person name="Arakawa K."/>
        </authorList>
    </citation>
    <scope>NUCLEOTIDE SEQUENCE [LARGE SCALE GENOMIC DNA]</scope>
</reference>
<accession>A0AAV4N2Y7</accession>
<evidence type="ECO:0000313" key="1">
    <source>
        <dbReference type="EMBL" id="GIX79180.1"/>
    </source>
</evidence>
<proteinExistence type="predicted"/>